<evidence type="ECO:0000259" key="7">
    <source>
        <dbReference type="SMART" id="SM00853"/>
    </source>
</evidence>
<evidence type="ECO:0000256" key="6">
    <source>
        <dbReference type="SAM" id="MobiDB-lite"/>
    </source>
</evidence>
<dbReference type="PATRIC" id="fig|1048260.3.peg.1261"/>
<dbReference type="InterPro" id="IPR014790">
    <property type="entry name" value="MutL_C"/>
</dbReference>
<dbReference type="InterPro" id="IPR020568">
    <property type="entry name" value="Ribosomal_Su5_D2-typ_SF"/>
</dbReference>
<name>J9ZCE9_LEPFM</name>
<dbReference type="InterPro" id="IPR013507">
    <property type="entry name" value="DNA_mismatch_S5_2-like"/>
</dbReference>
<evidence type="ECO:0000313" key="10">
    <source>
        <dbReference type="Proteomes" id="UP000006177"/>
    </source>
</evidence>
<organism evidence="9 10">
    <name type="scientific">Leptospirillum ferriphilum (strain ML-04)</name>
    <dbReference type="NCBI Taxonomy" id="1048260"/>
    <lineage>
        <taxon>Bacteria</taxon>
        <taxon>Pseudomonadati</taxon>
        <taxon>Nitrospirota</taxon>
        <taxon>Nitrospiria</taxon>
        <taxon>Nitrospirales</taxon>
        <taxon>Nitrospiraceae</taxon>
        <taxon>Leptospirillum</taxon>
    </lineage>
</organism>
<dbReference type="Pfam" id="PF08676">
    <property type="entry name" value="MutL_C"/>
    <property type="match status" value="1"/>
</dbReference>
<evidence type="ECO:0000256" key="4">
    <source>
        <dbReference type="ARBA" id="ARBA00023204"/>
    </source>
</evidence>
<sequence length="636" mass="71408">MGMRRIHELPKIVVDQIAAGEVIERPASVVKELVENSIDAGSGKISVYIEEGGRKSIIVSDNGSGIYPDDVGLAFRRHATSKIQSVDDLLLTRTLGFRGEALSSISSVSHVRLRSRTRDLETGVEYSISPGQEGILTDWTGSPGTTIEVRDLFHNLPVRLKFLKSASTEQSQIQETITLLALGHPEVQFHLSVNGRTSLALSTRDDRRLRLLDLYPGLEEKDLSRAVLEGEGIRVEALVLTPDKNRKDRKYQNVFLNRRWIRHPGLLQAISQGAAGRVHKDVHPGAWIWIEMVPDKVDVNVHPTKREVRFLETDRLFSLVRRVVSEGLDSFLNGSRTDPENTFGDALPERRVSSGIFPDMVMESLSDRSSFRSEHPSGGERGQSRESSAERVPGAPDPRRPFLGTSTPSARKKRVAHHPEFQSLPELLKSLPPPPFSFQQEDLEDLEIRILTQTYGTFILAFLGQELVIIDQHTAHERIRYDSFRKGLAQGKMSMLPYLFPQTVRMTAREVENLEERVDELAHLGFDVDIQGPESVRVSGIPALLEGEDSASLLQELSESSQGFEFPLVRSDRIDETLMTLSCHTSIRANHSLGKEDLGRIVRMLLRTEYPFSCPHGRPTILSLSPNVLEKWFHRT</sequence>
<dbReference type="PROSITE" id="PS00058">
    <property type="entry name" value="DNA_MISMATCH_REPAIR_1"/>
    <property type="match status" value="1"/>
</dbReference>
<dbReference type="CDD" id="cd00782">
    <property type="entry name" value="MutL_Trans"/>
    <property type="match status" value="1"/>
</dbReference>
<feature type="region of interest" description="Disordered" evidence="6">
    <location>
        <begin position="330"/>
        <end position="349"/>
    </location>
</feature>
<dbReference type="InterPro" id="IPR002099">
    <property type="entry name" value="MutL/Mlh/PMS"/>
</dbReference>
<dbReference type="InterPro" id="IPR020667">
    <property type="entry name" value="DNA_mismatch_repair_MutL"/>
</dbReference>
<dbReference type="SUPFAM" id="SSF54211">
    <property type="entry name" value="Ribosomal protein S5 domain 2-like"/>
    <property type="match status" value="1"/>
</dbReference>
<dbReference type="GO" id="GO:0140664">
    <property type="term" value="F:ATP-dependent DNA damage sensor activity"/>
    <property type="evidence" value="ECO:0007669"/>
    <property type="project" value="InterPro"/>
</dbReference>
<evidence type="ECO:0000256" key="5">
    <source>
        <dbReference type="HAMAP-Rule" id="MF_00149"/>
    </source>
</evidence>
<dbReference type="STRING" id="1048260.LFML04_1159"/>
<dbReference type="GO" id="GO:0032300">
    <property type="term" value="C:mismatch repair complex"/>
    <property type="evidence" value="ECO:0007669"/>
    <property type="project" value="InterPro"/>
</dbReference>
<dbReference type="PANTHER" id="PTHR10073">
    <property type="entry name" value="DNA MISMATCH REPAIR PROTEIN MLH, PMS, MUTL"/>
    <property type="match status" value="1"/>
</dbReference>
<comment type="similarity">
    <text evidence="1 5">Belongs to the DNA mismatch repair MutL/HexB family.</text>
</comment>
<dbReference type="Gene3D" id="3.30.565.10">
    <property type="entry name" value="Histidine kinase-like ATPase, C-terminal domain"/>
    <property type="match status" value="1"/>
</dbReference>
<dbReference type="EMBL" id="CP002919">
    <property type="protein sequence ID" value="AFS53387.1"/>
    <property type="molecule type" value="Genomic_DNA"/>
</dbReference>
<dbReference type="InterPro" id="IPR014721">
    <property type="entry name" value="Ribsml_uS5_D2-typ_fold_subgr"/>
</dbReference>
<dbReference type="HOGENOM" id="CLU_004131_4_2_0"/>
<evidence type="ECO:0000259" key="8">
    <source>
        <dbReference type="SMART" id="SM01340"/>
    </source>
</evidence>
<feature type="region of interest" description="Disordered" evidence="6">
    <location>
        <begin position="367"/>
        <end position="418"/>
    </location>
</feature>
<dbReference type="InterPro" id="IPR036890">
    <property type="entry name" value="HATPase_C_sf"/>
</dbReference>
<dbReference type="Proteomes" id="UP000006177">
    <property type="component" value="Chromosome"/>
</dbReference>
<reference evidence="9 10" key="1">
    <citation type="journal article" date="2011" name="J. Microbiol.">
        <title>Complete genome of Leptospirillum ferriphilum ML-04 provides insight into its physiology and environmental adaptation.</title>
        <authorList>
            <person name="Mi S."/>
            <person name="Song J."/>
            <person name="Lin J."/>
            <person name="Che Y."/>
            <person name="Zheng H."/>
            <person name="Lin J."/>
        </authorList>
    </citation>
    <scope>NUCLEOTIDE SEQUENCE [LARGE SCALE GENOMIC DNA]</scope>
    <source>
        <strain evidence="9 10">ML-04</strain>
    </source>
</reference>
<feature type="domain" description="MutL C-terminal dimerisation" evidence="7">
    <location>
        <begin position="450"/>
        <end position="593"/>
    </location>
</feature>
<dbReference type="InterPro" id="IPR038973">
    <property type="entry name" value="MutL/Mlh/Pms-like"/>
</dbReference>
<dbReference type="KEGG" id="lfi:LFML04_1159"/>
<dbReference type="SMART" id="SM01340">
    <property type="entry name" value="DNA_mis_repair"/>
    <property type="match status" value="1"/>
</dbReference>
<dbReference type="CDD" id="cd16926">
    <property type="entry name" value="HATPase_MutL-MLH-PMS-like"/>
    <property type="match status" value="1"/>
</dbReference>
<dbReference type="Pfam" id="PF01119">
    <property type="entry name" value="DNA_mis_repair"/>
    <property type="match status" value="1"/>
</dbReference>
<dbReference type="Gene3D" id="3.30.1540.20">
    <property type="entry name" value="MutL, C-terminal domain, dimerisation subdomain"/>
    <property type="match status" value="1"/>
</dbReference>
<feature type="domain" description="DNA mismatch repair protein S5" evidence="8">
    <location>
        <begin position="211"/>
        <end position="329"/>
    </location>
</feature>
<dbReference type="Gene3D" id="3.30.1370.100">
    <property type="entry name" value="MutL, C-terminal domain, regulatory subdomain"/>
    <property type="match status" value="1"/>
</dbReference>
<dbReference type="InterPro" id="IPR042120">
    <property type="entry name" value="MutL_C_dimsub"/>
</dbReference>
<evidence type="ECO:0000256" key="2">
    <source>
        <dbReference type="ARBA" id="ARBA00021975"/>
    </source>
</evidence>
<evidence type="ECO:0000313" key="9">
    <source>
        <dbReference type="EMBL" id="AFS53387.1"/>
    </source>
</evidence>
<dbReference type="PANTHER" id="PTHR10073:SF12">
    <property type="entry name" value="DNA MISMATCH REPAIR PROTEIN MLH1"/>
    <property type="match status" value="1"/>
</dbReference>
<feature type="compositionally biased region" description="Basic and acidic residues" evidence="6">
    <location>
        <begin position="367"/>
        <end position="389"/>
    </location>
</feature>
<keyword evidence="3 5" id="KW-0227">DNA damage</keyword>
<dbReference type="GO" id="GO:0006298">
    <property type="term" value="P:mismatch repair"/>
    <property type="evidence" value="ECO:0007669"/>
    <property type="project" value="UniProtKB-UniRule"/>
</dbReference>
<dbReference type="SUPFAM" id="SSF55874">
    <property type="entry name" value="ATPase domain of HSP90 chaperone/DNA topoisomerase II/histidine kinase"/>
    <property type="match status" value="1"/>
</dbReference>
<evidence type="ECO:0000256" key="1">
    <source>
        <dbReference type="ARBA" id="ARBA00006082"/>
    </source>
</evidence>
<accession>J9ZCE9</accession>
<proteinExistence type="inferred from homology"/>
<dbReference type="GO" id="GO:0005524">
    <property type="term" value="F:ATP binding"/>
    <property type="evidence" value="ECO:0007669"/>
    <property type="project" value="InterPro"/>
</dbReference>
<dbReference type="HAMAP" id="MF_00149">
    <property type="entry name" value="DNA_mis_repair"/>
    <property type="match status" value="1"/>
</dbReference>
<keyword evidence="4 5" id="KW-0234">DNA repair</keyword>
<gene>
    <name evidence="5 9" type="primary">mutL</name>
    <name evidence="9" type="ordered locus">LFML04_1159</name>
</gene>
<dbReference type="InterPro" id="IPR042121">
    <property type="entry name" value="MutL_C_regsub"/>
</dbReference>
<dbReference type="InterPro" id="IPR037198">
    <property type="entry name" value="MutL_C_sf"/>
</dbReference>
<dbReference type="AlphaFoldDB" id="J9ZCE9"/>
<dbReference type="GO" id="GO:0016887">
    <property type="term" value="F:ATP hydrolysis activity"/>
    <property type="evidence" value="ECO:0007669"/>
    <property type="project" value="InterPro"/>
</dbReference>
<dbReference type="Pfam" id="PF13589">
    <property type="entry name" value="HATPase_c_3"/>
    <property type="match status" value="1"/>
</dbReference>
<protein>
    <recommendedName>
        <fullName evidence="2 5">DNA mismatch repair protein MutL</fullName>
    </recommendedName>
</protein>
<dbReference type="InterPro" id="IPR014762">
    <property type="entry name" value="DNA_mismatch_repair_CS"/>
</dbReference>
<dbReference type="Gene3D" id="3.30.230.10">
    <property type="match status" value="1"/>
</dbReference>
<dbReference type="NCBIfam" id="TIGR00585">
    <property type="entry name" value="mutl"/>
    <property type="match status" value="1"/>
</dbReference>
<dbReference type="SUPFAM" id="SSF118116">
    <property type="entry name" value="DNA mismatch repair protein MutL"/>
    <property type="match status" value="1"/>
</dbReference>
<comment type="function">
    <text evidence="5">This protein is involved in the repair of mismatches in DNA. It is required for dam-dependent methyl-directed DNA mismatch repair. May act as a 'molecular matchmaker', a protein that promotes the formation of a stable complex between two or more DNA-binding proteins in an ATP-dependent manner without itself being part of a final effector complex.</text>
</comment>
<dbReference type="SMART" id="SM00853">
    <property type="entry name" value="MutL_C"/>
    <property type="match status" value="1"/>
</dbReference>
<dbReference type="GO" id="GO:0030983">
    <property type="term" value="F:mismatched DNA binding"/>
    <property type="evidence" value="ECO:0007669"/>
    <property type="project" value="InterPro"/>
</dbReference>
<evidence type="ECO:0000256" key="3">
    <source>
        <dbReference type="ARBA" id="ARBA00022763"/>
    </source>
</evidence>
<dbReference type="FunFam" id="3.30.565.10:FF:000003">
    <property type="entry name" value="DNA mismatch repair endonuclease MutL"/>
    <property type="match status" value="1"/>
</dbReference>